<name>A0AAF0BSL7_9ACTN</name>
<accession>A0AAF0BSL7</accession>
<proteinExistence type="predicted"/>
<dbReference type="EMBL" id="CP116942">
    <property type="protein sequence ID" value="WCO68526.1"/>
    <property type="molecule type" value="Genomic_DNA"/>
</dbReference>
<gene>
    <name evidence="1" type="ORF">PO878_07265</name>
</gene>
<keyword evidence="2" id="KW-1185">Reference proteome</keyword>
<dbReference type="Proteomes" id="UP001216390">
    <property type="component" value="Chromosome"/>
</dbReference>
<protein>
    <submittedName>
        <fullName evidence="1">Uncharacterized protein</fullName>
    </submittedName>
</protein>
<dbReference type="KEGG" id="ima:PO878_07265"/>
<sequence length="151" mass="15901">MLAVVLVAVAVVLVVAIAFYAVGREVVLLEDRVQPAVFELEEAIVFIADRLPDHVTARVSLDDVRWVLIADAEVLEEATAEAVARGDDDEVLDEDGAVGRVLDRATDERPDLADEDVVAILDARLAYLQEIGAVGSEADRAGPGGPAGTGA</sequence>
<dbReference type="AlphaFoldDB" id="A0AAF0BSL7"/>
<evidence type="ECO:0000313" key="2">
    <source>
        <dbReference type="Proteomes" id="UP001216390"/>
    </source>
</evidence>
<reference evidence="1" key="1">
    <citation type="submission" date="2023-01" db="EMBL/GenBank/DDBJ databases">
        <title>The diversity of Class Acidimicrobiia in South China Sea sediment environments and the proposal of Iamia marina sp. nov., a novel species of the genus Iamia.</title>
        <authorList>
            <person name="He Y."/>
            <person name="Tian X."/>
        </authorList>
    </citation>
    <scope>NUCLEOTIDE SEQUENCE</scope>
    <source>
        <strain evidence="1">DSM 19957</strain>
    </source>
</reference>
<evidence type="ECO:0000313" key="1">
    <source>
        <dbReference type="EMBL" id="WCO68526.1"/>
    </source>
</evidence>
<organism evidence="1 2">
    <name type="scientific">Iamia majanohamensis</name>
    <dbReference type="NCBI Taxonomy" id="467976"/>
    <lineage>
        <taxon>Bacteria</taxon>
        <taxon>Bacillati</taxon>
        <taxon>Actinomycetota</taxon>
        <taxon>Acidimicrobiia</taxon>
        <taxon>Acidimicrobiales</taxon>
        <taxon>Iamiaceae</taxon>
        <taxon>Iamia</taxon>
    </lineage>
</organism>
<dbReference type="RefSeq" id="WP_272738042.1">
    <property type="nucleotide sequence ID" value="NZ_CP116942.1"/>
</dbReference>